<dbReference type="Proteomes" id="UP000823405">
    <property type="component" value="Unassembled WGS sequence"/>
</dbReference>
<accession>A0A9P6UG31</accession>
<keyword evidence="3" id="KW-1185">Reference proteome</keyword>
<sequence>CHQHILHFLVKDRALGTLSSLLRTSQYLHAVTLPILYRNPFSLVPGIAYKDPNETQKIGRMVMLMRLLLQSLPDDSQVSPLLKAAYFFDRESNTPTNNNNNNNNDNSNNARPSHPYYSFYTHIGFENGHSVFNISHLAKVNPSFLAFVFQSGFRQRAAAECFFNGGDIGENIFPLAAQDLCRDFTWVMMCANAERIKSLVVPLSDIRYLLWVHRFGVLSGVTFILDKRMSLDMYKKRIEPRNSMEEGILQRFQTERVQHLEMMILFLTQHRTIHSGVLKNAWCRAGLNEGYEVCPDEYLLRLLRVLPPLVRPQYLGDHNWLQFVSKVQETDLSFVKEFSWFASAQSGIGSYVNLLAEGPFLHRCRSLLSLWTPFLTDDMFQWAVEERKQYDADVERGRLQPGSNLVPLQEVHINFDRTLTALERTLDDIAFSFRDSLESFSMRTDSHHICRLEYQERRDLLIGGGGVGDTWDLPKLSTLQLRNTTVLPFRMKPDFLTRCPQLEHVTLEDERRLYAQGEIVYWSPAVLFLLTHLCLVGTPAISFHPETLRNTPKLVCLELKMKTPLFGLDNEDPARSYFEAVASTADSVEGQARNTTSSSHQHQQKNHHHLTRPIWVWNWDLPKLTILKLSGEFAYDFQFRMLDRTPSLNSLTLDTGYPEMFHRVVGVADFLKPGSKWVGDGDWEMMMKGGSDRSQEDEGRDRENEDEVWLGLECMHVPALKSLTISAPWTIGGSSSIAGDVDHSRGRRMLKILFSKVAPNLESISLRNGVNGFGFEDWVELSSKYLLCLKDAYTTYGGREKDLGKYGLMKMPATLPIVYENPLHFCRFRDSPNGLIRSNDDILADLLHLIRVLLSSVPQDRVTSLLKAAYLNHQAAADDPKSKDQQHQLSLGKSAIPYYTFLTKVDFQYHSRRLNQRIFHNETLINNKGFNDELDCGGHAKRYLIEDVGKRLTHRQDSISIARGAARDLRKDLTWALCANAEKIKDLVIPISDITRYLGQTYRFKVLSDVTFLLDRDTNHTIPSGRELSTQEQEEKNAQRTERTRHLEEMVSFVQEHQRLHPGVLTFARCSSDHTVEEVCPADYQFQLSRVLSPLYKPVAIDNSNWVHFVAYAQETDLSFVKRIWPPSMAGSLGASWNQLAAGTPFLHRCRALESVGMTSLGDDAFQWAVNERKEQNADIASGRTPRQLVPLRNFTVEYKHFSNGRQVNDVLFAFSQSLEVISIAYMWPGEQSEFSIGNNIFNNLHYDFPALSTITAYTFDVLLRLHPDFLCRCPKLTTIELEDWCEDYSLYDVVHWKAANLPLLHRLHLKGTPAISFHPDTLRTTPRLVILELEIEIEESLSFIPPPQEFAEIESEQQQQQMEEDEDTEVRDGELSNNNHMSIRRPIWTWDWDLPCLTNLSLTSEFAYRFQFRMLDGTPNLVSLNVDIGSTTGQHRRAIDVTDFVKPGYQHRDLAAFMNKELQDDDDRDDDKVWLDFEYVNVPRLTECYICGQWIFKGSRALQVLFGKVAPGIAVLIMVDTTGYDLIDVVDSTSENLPDLRRATVTCHAPEAAALEAGLVVESKLNIHAPSYLLVRQPAKWTYEKPPRYTFFEVHN</sequence>
<name>A0A9P6UG31_9FUNG</name>
<evidence type="ECO:0000313" key="3">
    <source>
        <dbReference type="Proteomes" id="UP000823405"/>
    </source>
</evidence>
<organism evidence="2 3">
    <name type="scientific">Linnemannia gamsii</name>
    <dbReference type="NCBI Taxonomy" id="64522"/>
    <lineage>
        <taxon>Eukaryota</taxon>
        <taxon>Fungi</taxon>
        <taxon>Fungi incertae sedis</taxon>
        <taxon>Mucoromycota</taxon>
        <taxon>Mortierellomycotina</taxon>
        <taxon>Mortierellomycetes</taxon>
        <taxon>Mortierellales</taxon>
        <taxon>Mortierellaceae</taxon>
        <taxon>Linnemannia</taxon>
    </lineage>
</organism>
<proteinExistence type="predicted"/>
<evidence type="ECO:0000256" key="1">
    <source>
        <dbReference type="SAM" id="MobiDB-lite"/>
    </source>
</evidence>
<feature type="region of interest" description="Disordered" evidence="1">
    <location>
        <begin position="1355"/>
        <end position="1377"/>
    </location>
</feature>
<evidence type="ECO:0000313" key="2">
    <source>
        <dbReference type="EMBL" id="KAG0291884.1"/>
    </source>
</evidence>
<reference evidence="2" key="1">
    <citation type="journal article" date="2020" name="Fungal Divers.">
        <title>Resolving the Mortierellaceae phylogeny through synthesis of multi-gene phylogenetics and phylogenomics.</title>
        <authorList>
            <person name="Vandepol N."/>
            <person name="Liber J."/>
            <person name="Desiro A."/>
            <person name="Na H."/>
            <person name="Kennedy M."/>
            <person name="Barry K."/>
            <person name="Grigoriev I.V."/>
            <person name="Miller A.N."/>
            <person name="O'Donnell K."/>
            <person name="Stajich J.E."/>
            <person name="Bonito G."/>
        </authorList>
    </citation>
    <scope>NUCLEOTIDE SEQUENCE</scope>
    <source>
        <strain evidence="2">NVP60</strain>
    </source>
</reference>
<dbReference type="SUPFAM" id="SSF52058">
    <property type="entry name" value="L domain-like"/>
    <property type="match status" value="2"/>
</dbReference>
<gene>
    <name evidence="2" type="ORF">BGZ97_005756</name>
</gene>
<feature type="non-terminal residue" evidence="2">
    <location>
        <position position="1597"/>
    </location>
</feature>
<comment type="caution">
    <text evidence="2">The sequence shown here is derived from an EMBL/GenBank/DDBJ whole genome shotgun (WGS) entry which is preliminary data.</text>
</comment>
<dbReference type="OrthoDB" id="2423977at2759"/>
<dbReference type="EMBL" id="JAAAIN010002579">
    <property type="protein sequence ID" value="KAG0291884.1"/>
    <property type="molecule type" value="Genomic_DNA"/>
</dbReference>
<protein>
    <submittedName>
        <fullName evidence="2">Uncharacterized protein</fullName>
    </submittedName>
</protein>